<evidence type="ECO:0000313" key="1">
    <source>
        <dbReference type="EMBL" id="TGZ84554.1"/>
    </source>
</evidence>
<name>A0A4S2N650_9PEZI</name>
<dbReference type="Proteomes" id="UP000298138">
    <property type="component" value="Unassembled WGS sequence"/>
</dbReference>
<accession>A0A4S2N650</accession>
<dbReference type="EMBL" id="ML220112">
    <property type="protein sequence ID" value="TGZ84554.1"/>
    <property type="molecule type" value="Genomic_DNA"/>
</dbReference>
<dbReference type="InParanoid" id="A0A4S2N650"/>
<protein>
    <submittedName>
        <fullName evidence="1">Uncharacterized protein</fullName>
    </submittedName>
</protein>
<reference evidence="1 2" key="1">
    <citation type="submission" date="2019-04" db="EMBL/GenBank/DDBJ databases">
        <title>Comparative genomics and transcriptomics to analyze fruiting body development in filamentous ascomycetes.</title>
        <authorList>
            <consortium name="DOE Joint Genome Institute"/>
            <person name="Lutkenhaus R."/>
            <person name="Traeger S."/>
            <person name="Breuer J."/>
            <person name="Kuo A."/>
            <person name="Lipzen A."/>
            <person name="Pangilinan J."/>
            <person name="Dilworth D."/>
            <person name="Sandor L."/>
            <person name="Poggeler S."/>
            <person name="Barry K."/>
            <person name="Grigoriev I.V."/>
            <person name="Nowrousian M."/>
        </authorList>
    </citation>
    <scope>NUCLEOTIDE SEQUENCE [LARGE SCALE GENOMIC DNA]</scope>
    <source>
        <strain evidence="1 2">CBS 389.68</strain>
    </source>
</reference>
<evidence type="ECO:0000313" key="2">
    <source>
        <dbReference type="Proteomes" id="UP000298138"/>
    </source>
</evidence>
<gene>
    <name evidence="1" type="ORF">EX30DRAFT_2488</name>
</gene>
<sequence length="90" mass="10072">MGIKLKASKLRERSGGERGWSGNVGWSLCWSSSLCRWFVGIGHVCHVIVAFTSRRLAPPKDKQFQLPVLRHCGKGRSLSKEQYVTEASNI</sequence>
<proteinExistence type="predicted"/>
<dbReference type="AlphaFoldDB" id="A0A4S2N650"/>
<organism evidence="1 2">
    <name type="scientific">Ascodesmis nigricans</name>
    <dbReference type="NCBI Taxonomy" id="341454"/>
    <lineage>
        <taxon>Eukaryota</taxon>
        <taxon>Fungi</taxon>
        <taxon>Dikarya</taxon>
        <taxon>Ascomycota</taxon>
        <taxon>Pezizomycotina</taxon>
        <taxon>Pezizomycetes</taxon>
        <taxon>Pezizales</taxon>
        <taxon>Ascodesmidaceae</taxon>
        <taxon>Ascodesmis</taxon>
    </lineage>
</organism>
<keyword evidence="2" id="KW-1185">Reference proteome</keyword>